<sequence length="71" mass="8380">MEKHRQALLDARGKILGKLNSETEHRIQWLMKFIDIEDELEELAHRQSQWTIKGKLTSSGDSRRRIDKYSG</sequence>
<protein>
    <submittedName>
        <fullName evidence="1">Uncharacterized protein</fullName>
    </submittedName>
</protein>
<evidence type="ECO:0000313" key="1">
    <source>
        <dbReference type="EMBL" id="TGE38170.1"/>
    </source>
</evidence>
<name>A0A4Z0R5Q9_9FIRM</name>
<dbReference type="EMBL" id="SPQQ01000003">
    <property type="protein sequence ID" value="TGE38170.1"/>
    <property type="molecule type" value="Genomic_DNA"/>
</dbReference>
<reference evidence="1 2" key="1">
    <citation type="submission" date="2019-03" db="EMBL/GenBank/DDBJ databases">
        <title>Draft Genome Sequence of Desulfosporosinus fructosivorans Strain 63.6F, Isolated from Marine Sediment in the Baltic Sea.</title>
        <authorList>
            <person name="Hausmann B."/>
            <person name="Vandieken V."/>
            <person name="Pjevac P."/>
            <person name="Schreck K."/>
            <person name="Herbold C.W."/>
            <person name="Loy A."/>
        </authorList>
    </citation>
    <scope>NUCLEOTIDE SEQUENCE [LARGE SCALE GENOMIC DNA]</scope>
    <source>
        <strain evidence="1 2">63.6F</strain>
    </source>
</reference>
<dbReference type="AlphaFoldDB" id="A0A4Z0R5Q9"/>
<accession>A0A4Z0R5Q9</accession>
<dbReference type="Proteomes" id="UP000298460">
    <property type="component" value="Unassembled WGS sequence"/>
</dbReference>
<dbReference type="OrthoDB" id="1799307at2"/>
<dbReference type="RefSeq" id="WP_135546150.1">
    <property type="nucleotide sequence ID" value="NZ_SPQQ01000003.1"/>
</dbReference>
<keyword evidence="2" id="KW-1185">Reference proteome</keyword>
<comment type="caution">
    <text evidence="1">The sequence shown here is derived from an EMBL/GenBank/DDBJ whole genome shotgun (WGS) entry which is preliminary data.</text>
</comment>
<evidence type="ECO:0000313" key="2">
    <source>
        <dbReference type="Proteomes" id="UP000298460"/>
    </source>
</evidence>
<gene>
    <name evidence="1" type="ORF">E4K67_09355</name>
</gene>
<organism evidence="1 2">
    <name type="scientific">Desulfosporosinus fructosivorans</name>
    <dbReference type="NCBI Taxonomy" id="2018669"/>
    <lineage>
        <taxon>Bacteria</taxon>
        <taxon>Bacillati</taxon>
        <taxon>Bacillota</taxon>
        <taxon>Clostridia</taxon>
        <taxon>Eubacteriales</taxon>
        <taxon>Desulfitobacteriaceae</taxon>
        <taxon>Desulfosporosinus</taxon>
    </lineage>
</organism>
<proteinExistence type="predicted"/>